<dbReference type="Pfam" id="PF00990">
    <property type="entry name" value="GGDEF"/>
    <property type="match status" value="1"/>
</dbReference>
<reference evidence="1 2" key="1">
    <citation type="submission" date="2017-09" db="EMBL/GenBank/DDBJ databases">
        <title>Large-scale bioinformatics analysis of Bacillus genomes uncovers conserved roles of natural products in bacterial physiology.</title>
        <authorList>
            <consortium name="Agbiome Team Llc"/>
            <person name="Bleich R.M."/>
            <person name="Grubbs K.J."/>
            <person name="Santa Maria K.C."/>
            <person name="Allen S.E."/>
            <person name="Farag S."/>
            <person name="Shank E.A."/>
            <person name="Bowers A."/>
        </authorList>
    </citation>
    <scope>NUCLEOTIDE SEQUENCE [LARGE SCALE GENOMIC DNA]</scope>
    <source>
        <strain evidence="1 2">AFS076905</strain>
    </source>
</reference>
<dbReference type="InterPro" id="IPR035919">
    <property type="entry name" value="EAL_sf"/>
</dbReference>
<dbReference type="Pfam" id="PF08448">
    <property type="entry name" value="PAS_4"/>
    <property type="match status" value="2"/>
</dbReference>
<dbReference type="Proteomes" id="UP000225182">
    <property type="component" value="Unassembled WGS sequence"/>
</dbReference>
<gene>
    <name evidence="1" type="ORF">COJ50_19730</name>
</gene>
<dbReference type="InterPro" id="IPR035965">
    <property type="entry name" value="PAS-like_dom_sf"/>
</dbReference>
<name>A0A2A8REB7_BACCE</name>
<dbReference type="PROSITE" id="PS50887">
    <property type="entry name" value="GGDEF"/>
    <property type="match status" value="1"/>
</dbReference>
<dbReference type="Gene3D" id="3.30.450.20">
    <property type="entry name" value="PAS domain"/>
    <property type="match status" value="2"/>
</dbReference>
<sequence length="689" mass="80529">MKEQYSNQNTFLNMIDTDLIRKGLLHATQDLVFIVKVTDDEIFTYIYVNKIGMNYAKLSEECYGKTFTEVLPVDKANILQKQYTKVIKEARSHTFCDVISLPTGKLHYESSLNPVYDEEGVCQFIICITRDITAQVEEKAEIEKKQMLFKSLLEYNNDSIISIDSTGRITYANPATYEIFGYRYEELNNKFIFKFIIKEYEEDFQMIFEKALQGRATQIVSKKYVHKEGYELYISLRTIPIIVNSEIVGVYIVTRDVTRQVLNEMKTEYLAYYDQLTGLMNRISCTNKLNEFLNEKKEFALVFMDLDEFHLINDTFGYKEGDKVLQKVTECLSNLQIEDMYLFREHDDQFVMLIENITKECVEEVAKNILKKISEHFVIEEEDVYLSASIGIVMAPTDGADEKILFQRVDAALEKAKEKGKGHYHFYCKGLDCEREQRFIIENQLHRAIEKNEFFLYYQPQINIETKKIASMEALIRWENKELGFVPPNQFIPLAERTGFIIKLDEWVVNQVCKQIREWLNKEYEVVPIAVNISARHFRSITLIEMITRALNKYNVPAHLLAIEVTEGALIHKDISKRVLLQLKEQKLKIHLDDFGTGYSSLSYLKTYPIDTLKIDRSFMEGIHIDERDTNITAAIIHLAYTLGLNVIAEGVEKVEQIQFLKEKNVKLAQGYFYSRPISKYDVENEYYK</sequence>
<organism evidence="1 2">
    <name type="scientific">Bacillus cereus</name>
    <dbReference type="NCBI Taxonomy" id="1396"/>
    <lineage>
        <taxon>Bacteria</taxon>
        <taxon>Bacillati</taxon>
        <taxon>Bacillota</taxon>
        <taxon>Bacilli</taxon>
        <taxon>Bacillales</taxon>
        <taxon>Bacillaceae</taxon>
        <taxon>Bacillus</taxon>
        <taxon>Bacillus cereus group</taxon>
    </lineage>
</organism>
<dbReference type="NCBIfam" id="TIGR00229">
    <property type="entry name" value="sensory_box"/>
    <property type="match status" value="1"/>
</dbReference>
<proteinExistence type="predicted"/>
<dbReference type="NCBIfam" id="TIGR00254">
    <property type="entry name" value="GGDEF"/>
    <property type="match status" value="1"/>
</dbReference>
<dbReference type="InterPro" id="IPR043128">
    <property type="entry name" value="Rev_trsase/Diguanyl_cyclase"/>
</dbReference>
<dbReference type="InterPro" id="IPR029787">
    <property type="entry name" value="Nucleotide_cyclase"/>
</dbReference>
<dbReference type="CDD" id="cd01949">
    <property type="entry name" value="GGDEF"/>
    <property type="match status" value="1"/>
</dbReference>
<evidence type="ECO:0000313" key="1">
    <source>
        <dbReference type="EMBL" id="PFN21460.1"/>
    </source>
</evidence>
<dbReference type="RefSeq" id="WP_098384913.1">
    <property type="nucleotide sequence ID" value="NZ_NTXK01000015.1"/>
</dbReference>
<dbReference type="SUPFAM" id="SSF55785">
    <property type="entry name" value="PYP-like sensor domain (PAS domain)"/>
    <property type="match status" value="2"/>
</dbReference>
<dbReference type="SMART" id="SM00091">
    <property type="entry name" value="PAS"/>
    <property type="match status" value="2"/>
</dbReference>
<dbReference type="InterPro" id="IPR000014">
    <property type="entry name" value="PAS"/>
</dbReference>
<dbReference type="SUPFAM" id="SSF55073">
    <property type="entry name" value="Nucleotide cyclase"/>
    <property type="match status" value="1"/>
</dbReference>
<dbReference type="CDD" id="cd01948">
    <property type="entry name" value="EAL"/>
    <property type="match status" value="1"/>
</dbReference>
<dbReference type="PROSITE" id="PS50112">
    <property type="entry name" value="PAS"/>
    <property type="match status" value="1"/>
</dbReference>
<evidence type="ECO:0000313" key="2">
    <source>
        <dbReference type="Proteomes" id="UP000225182"/>
    </source>
</evidence>
<dbReference type="InterPro" id="IPR001633">
    <property type="entry name" value="EAL_dom"/>
</dbReference>
<dbReference type="AlphaFoldDB" id="A0A2A8REB7"/>
<accession>A0A2A8REB7</accession>
<dbReference type="EMBL" id="NUYN01000031">
    <property type="protein sequence ID" value="PFN21460.1"/>
    <property type="molecule type" value="Genomic_DNA"/>
</dbReference>
<dbReference type="Gene3D" id="3.20.20.450">
    <property type="entry name" value="EAL domain"/>
    <property type="match status" value="1"/>
</dbReference>
<dbReference type="SUPFAM" id="SSF141868">
    <property type="entry name" value="EAL domain-like"/>
    <property type="match status" value="1"/>
</dbReference>
<dbReference type="InterPro" id="IPR000160">
    <property type="entry name" value="GGDEF_dom"/>
</dbReference>
<dbReference type="InterPro" id="IPR052155">
    <property type="entry name" value="Biofilm_reg_signaling"/>
</dbReference>
<dbReference type="PROSITE" id="PS50883">
    <property type="entry name" value="EAL"/>
    <property type="match status" value="1"/>
</dbReference>
<dbReference type="Pfam" id="PF00563">
    <property type="entry name" value="EAL"/>
    <property type="match status" value="1"/>
</dbReference>
<dbReference type="SMART" id="SM00267">
    <property type="entry name" value="GGDEF"/>
    <property type="match status" value="1"/>
</dbReference>
<dbReference type="PANTHER" id="PTHR44757">
    <property type="entry name" value="DIGUANYLATE CYCLASE DGCP"/>
    <property type="match status" value="1"/>
</dbReference>
<dbReference type="CDD" id="cd00130">
    <property type="entry name" value="PAS"/>
    <property type="match status" value="1"/>
</dbReference>
<dbReference type="InterPro" id="IPR013656">
    <property type="entry name" value="PAS_4"/>
</dbReference>
<protein>
    <submittedName>
        <fullName evidence="1">GGDEF domain-containing protein</fullName>
    </submittedName>
</protein>
<comment type="caution">
    <text evidence="1">The sequence shown here is derived from an EMBL/GenBank/DDBJ whole genome shotgun (WGS) entry which is preliminary data.</text>
</comment>
<dbReference type="Gene3D" id="3.30.70.270">
    <property type="match status" value="1"/>
</dbReference>
<dbReference type="PANTHER" id="PTHR44757:SF2">
    <property type="entry name" value="BIOFILM ARCHITECTURE MAINTENANCE PROTEIN MBAA"/>
    <property type="match status" value="1"/>
</dbReference>
<dbReference type="SMART" id="SM00052">
    <property type="entry name" value="EAL"/>
    <property type="match status" value="1"/>
</dbReference>